<organism evidence="2 3">
    <name type="scientific">Coffea arabica</name>
    <name type="common">Arabian coffee</name>
    <dbReference type="NCBI Taxonomy" id="13443"/>
    <lineage>
        <taxon>Eukaryota</taxon>
        <taxon>Viridiplantae</taxon>
        <taxon>Streptophyta</taxon>
        <taxon>Embryophyta</taxon>
        <taxon>Tracheophyta</taxon>
        <taxon>Spermatophyta</taxon>
        <taxon>Magnoliopsida</taxon>
        <taxon>eudicotyledons</taxon>
        <taxon>Gunneridae</taxon>
        <taxon>Pentapetalae</taxon>
        <taxon>asterids</taxon>
        <taxon>lamiids</taxon>
        <taxon>Gentianales</taxon>
        <taxon>Rubiaceae</taxon>
        <taxon>Ixoroideae</taxon>
        <taxon>Gardenieae complex</taxon>
        <taxon>Bertiereae - Coffeeae clade</taxon>
        <taxon>Coffeeae</taxon>
        <taxon>Coffea</taxon>
    </lineage>
</organism>
<sequence length="590" mass="67523">MTSDKFLGYLVSHRGTETNPDKVKAIQGMSSPRSIRDVQRLTGRLAALNRFLSQSAARALPFFKVLKKADMFSWTEECQRVFEQMKEYLHQLPTLTSPRVGETLYLYVSAGEKAVSAVLIWDDSFQVPIYYVSRALRGLKTYKPGPKSSCVGESSGAGLLFEDPHGDAYSYALRFDFAASNNEAEYEAVIVFGEYETREESMQRYLSKVHQLAAYFKSFERQKILRSQNRRADALSRLASTSFSALNKTVLVKVLAEPGYMEDQVYPVASGDTWMTPLIKFLDQGLFPDDKAEARKMQQTVARYTIRDGRLYKQSYLGPWLRCITPKEGERTLKEIYEGLCRVHVGYRDAGQENPASQLFLANFKTRRPTLGTLLPFLSASYSGAPPPNQFYDPHHFILAFRAMGNRYHWTFLSGGRRLYPYSCGHRLLHEVDELPSVLWSYRTTPRSATRETPFFLTYGSEAVVPAEFITPSPRMAAFTAKVNDEERKIDLDLTDEIRDASAARIALHKNILANYYNAQVKYFRFRLEDLVLRKNSISRSEPQGKLNPRWEGPYRVVDANQSGYCKLAYRDGPLVPRTWHAENLRLYYS</sequence>
<dbReference type="SUPFAM" id="SSF56672">
    <property type="entry name" value="DNA/RNA polymerases"/>
    <property type="match status" value="1"/>
</dbReference>
<reference evidence="2" key="1">
    <citation type="journal article" date="2025" name="Foods">
        <title>Unveiling the Microbial Signatures of Arabica Coffee Cherries: Insights into Ripeness Specific Diversity, Functional Traits, and Implications for Quality and Safety.</title>
        <authorList>
            <consortium name="RefSeq"/>
            <person name="Tenea G.N."/>
            <person name="Cifuentes V."/>
            <person name="Reyes P."/>
            <person name="Cevallos-Vallejos M."/>
        </authorList>
    </citation>
    <scope>NUCLEOTIDE SEQUENCE [LARGE SCALE GENOMIC DNA]</scope>
</reference>
<dbReference type="RefSeq" id="XP_027095992.2">
    <property type="nucleotide sequence ID" value="XM_027240191.2"/>
</dbReference>
<evidence type="ECO:0000259" key="1">
    <source>
        <dbReference type="Pfam" id="PF17919"/>
    </source>
</evidence>
<dbReference type="InterPro" id="IPR036397">
    <property type="entry name" value="RNaseH_sf"/>
</dbReference>
<name>A0A6P6V2A4_COFAR</name>
<dbReference type="GeneID" id="113715887"/>
<dbReference type="Proteomes" id="UP001652660">
    <property type="component" value="Chromosome 11c"/>
</dbReference>
<dbReference type="InterPro" id="IPR043502">
    <property type="entry name" value="DNA/RNA_pol_sf"/>
</dbReference>
<dbReference type="PANTHER" id="PTHR48475">
    <property type="entry name" value="RIBONUCLEASE H"/>
    <property type="match status" value="1"/>
</dbReference>
<keyword evidence="2" id="KW-1185">Reference proteome</keyword>
<dbReference type="Gene3D" id="3.30.70.270">
    <property type="match status" value="1"/>
</dbReference>
<dbReference type="OrthoDB" id="1738821at2759"/>
<proteinExistence type="predicted"/>
<dbReference type="Pfam" id="PF17919">
    <property type="entry name" value="RT_RNaseH_2"/>
    <property type="match status" value="1"/>
</dbReference>
<dbReference type="InterPro" id="IPR041577">
    <property type="entry name" value="RT_RNaseH_2"/>
</dbReference>
<dbReference type="Gene3D" id="3.30.420.10">
    <property type="entry name" value="Ribonuclease H-like superfamily/Ribonuclease H"/>
    <property type="match status" value="1"/>
</dbReference>
<dbReference type="InterPro" id="IPR043128">
    <property type="entry name" value="Rev_trsase/Diguanyl_cyclase"/>
</dbReference>
<accession>A0A6P6V2A4</accession>
<evidence type="ECO:0000313" key="3">
    <source>
        <dbReference type="RefSeq" id="XP_027095992.2"/>
    </source>
</evidence>
<evidence type="ECO:0000313" key="2">
    <source>
        <dbReference type="Proteomes" id="UP001652660"/>
    </source>
</evidence>
<feature type="domain" description="Reverse transcriptase/retrotransposon-derived protein RNase H-like" evidence="1">
    <location>
        <begin position="74"/>
        <end position="140"/>
    </location>
</feature>
<protein>
    <recommendedName>
        <fullName evidence="1">Reverse transcriptase/retrotransposon-derived protein RNase H-like domain-containing protein</fullName>
    </recommendedName>
</protein>
<reference evidence="3" key="2">
    <citation type="submission" date="2025-08" db="UniProtKB">
        <authorList>
            <consortium name="RefSeq"/>
        </authorList>
    </citation>
    <scope>IDENTIFICATION</scope>
    <source>
        <tissue evidence="3">Leaves</tissue>
    </source>
</reference>
<dbReference type="GO" id="GO:0003676">
    <property type="term" value="F:nucleic acid binding"/>
    <property type="evidence" value="ECO:0007669"/>
    <property type="project" value="InterPro"/>
</dbReference>
<dbReference type="PANTHER" id="PTHR48475:SF2">
    <property type="entry name" value="RIBONUCLEASE H"/>
    <property type="match status" value="1"/>
</dbReference>
<gene>
    <name evidence="3" type="primary">LOC113715887</name>
</gene>
<dbReference type="AlphaFoldDB" id="A0A6P6V2A4"/>